<dbReference type="PANTHER" id="PTHR42928:SF5">
    <property type="entry name" value="BLR1237 PROTEIN"/>
    <property type="match status" value="1"/>
</dbReference>
<dbReference type="PIRSF" id="PIRSF017082">
    <property type="entry name" value="YflP"/>
    <property type="match status" value="1"/>
</dbReference>
<accession>A0A936ZIX1</accession>
<sequence length="326" mass="33621">MHQVSRRLLGAVLFAVAAVQAAPVWAQAYPSKPITVVVPAPAGGDTDALARLIGSKLSRRLGQPVAVDNRPGASGIIAATHVSRMPPDGHAFLLAPSTFSTAQLVVKGGSSAYDTLTGFTPVILTGEQPLVLVASSSSGIRTLKDLVAASRSGRSFFYASPGAGSPMHVLGELVNRSTGMKAGHVAYKGVAPAVNDVLSGQVPLTYVTIGPVAAHLTSGKLVALAVASPERTSLLPDVPTFRELGYPDIDVVAWSGLWAPKNLPAPIVKQLNAHINEILQMPDVVASMATIGATVVGGEPDALYKMNAQTHGTLGKVIKDLGIQAD</sequence>
<dbReference type="InterPro" id="IPR005064">
    <property type="entry name" value="BUG"/>
</dbReference>
<evidence type="ECO:0000256" key="1">
    <source>
        <dbReference type="ARBA" id="ARBA00006987"/>
    </source>
</evidence>
<keyword evidence="4" id="KW-1185">Reference proteome</keyword>
<evidence type="ECO:0000313" key="4">
    <source>
        <dbReference type="Proteomes" id="UP000613011"/>
    </source>
</evidence>
<evidence type="ECO:0000313" key="3">
    <source>
        <dbReference type="EMBL" id="MBL0420677.1"/>
    </source>
</evidence>
<proteinExistence type="inferred from homology"/>
<keyword evidence="2" id="KW-0732">Signal</keyword>
<dbReference type="Gene3D" id="3.40.190.150">
    <property type="entry name" value="Bordetella uptake gene, domain 1"/>
    <property type="match status" value="1"/>
</dbReference>
<dbReference type="RefSeq" id="WP_201683762.1">
    <property type="nucleotide sequence ID" value="NZ_JAEQNA010000003.1"/>
</dbReference>
<dbReference type="AlphaFoldDB" id="A0A936ZIX1"/>
<feature type="signal peptide" evidence="2">
    <location>
        <begin position="1"/>
        <end position="21"/>
    </location>
</feature>
<dbReference type="PANTHER" id="PTHR42928">
    <property type="entry name" value="TRICARBOXYLATE-BINDING PROTEIN"/>
    <property type="match status" value="1"/>
</dbReference>
<dbReference type="InterPro" id="IPR042100">
    <property type="entry name" value="Bug_dom1"/>
</dbReference>
<dbReference type="CDD" id="cd07012">
    <property type="entry name" value="PBP2_Bug_TTT"/>
    <property type="match status" value="1"/>
</dbReference>
<dbReference type="Proteomes" id="UP000613011">
    <property type="component" value="Unassembled WGS sequence"/>
</dbReference>
<protein>
    <submittedName>
        <fullName evidence="3">Tripartite tricarboxylate transporter substrate binding protein</fullName>
    </submittedName>
</protein>
<dbReference type="Gene3D" id="3.40.190.10">
    <property type="entry name" value="Periplasmic binding protein-like II"/>
    <property type="match status" value="1"/>
</dbReference>
<dbReference type="Pfam" id="PF03401">
    <property type="entry name" value="TctC"/>
    <property type="match status" value="1"/>
</dbReference>
<name>A0A936ZIX1_9BURK</name>
<organism evidence="3 4">
    <name type="scientific">Ramlibacter aurantiacus</name>
    <dbReference type="NCBI Taxonomy" id="2801330"/>
    <lineage>
        <taxon>Bacteria</taxon>
        <taxon>Pseudomonadati</taxon>
        <taxon>Pseudomonadota</taxon>
        <taxon>Betaproteobacteria</taxon>
        <taxon>Burkholderiales</taxon>
        <taxon>Comamonadaceae</taxon>
        <taxon>Ramlibacter</taxon>
    </lineage>
</organism>
<comment type="similarity">
    <text evidence="1">Belongs to the UPF0065 (bug) family.</text>
</comment>
<dbReference type="EMBL" id="JAEQNA010000003">
    <property type="protein sequence ID" value="MBL0420677.1"/>
    <property type="molecule type" value="Genomic_DNA"/>
</dbReference>
<evidence type="ECO:0000256" key="2">
    <source>
        <dbReference type="SAM" id="SignalP"/>
    </source>
</evidence>
<dbReference type="SUPFAM" id="SSF53850">
    <property type="entry name" value="Periplasmic binding protein-like II"/>
    <property type="match status" value="1"/>
</dbReference>
<reference evidence="3" key="1">
    <citation type="submission" date="2021-01" db="EMBL/GenBank/DDBJ databases">
        <title>Ramlibacter sp. strain AW1 16S ribosomal RNA gene Genome sequencing and assembly.</title>
        <authorList>
            <person name="Kang M."/>
        </authorList>
    </citation>
    <scope>NUCLEOTIDE SEQUENCE</scope>
    <source>
        <strain evidence="3">AW1</strain>
    </source>
</reference>
<feature type="chain" id="PRO_5037251655" evidence="2">
    <location>
        <begin position="22"/>
        <end position="326"/>
    </location>
</feature>
<comment type="caution">
    <text evidence="3">The sequence shown here is derived from an EMBL/GenBank/DDBJ whole genome shotgun (WGS) entry which is preliminary data.</text>
</comment>
<gene>
    <name evidence="3" type="ORF">JI739_10010</name>
</gene>